<dbReference type="InterPro" id="IPR001279">
    <property type="entry name" value="Metallo-B-lactamas"/>
</dbReference>
<dbReference type="InterPro" id="IPR036866">
    <property type="entry name" value="RibonucZ/Hydroxyglut_hydro"/>
</dbReference>
<organism evidence="3 4">
    <name type="scientific">Pseudomonas abietaniphila</name>
    <dbReference type="NCBI Taxonomy" id="89065"/>
    <lineage>
        <taxon>Bacteria</taxon>
        <taxon>Pseudomonadati</taxon>
        <taxon>Pseudomonadota</taxon>
        <taxon>Gammaproteobacteria</taxon>
        <taxon>Pseudomonadales</taxon>
        <taxon>Pseudomonadaceae</taxon>
        <taxon>Pseudomonas</taxon>
    </lineage>
</organism>
<gene>
    <name evidence="3" type="ORF">SAMN05216605_11598</name>
</gene>
<dbReference type="GO" id="GO:0017001">
    <property type="term" value="P:antibiotic catabolic process"/>
    <property type="evidence" value="ECO:0007669"/>
    <property type="project" value="UniProtKB-ARBA"/>
</dbReference>
<dbReference type="STRING" id="89065.SAMN05216605_11598"/>
<reference evidence="4" key="1">
    <citation type="submission" date="2016-10" db="EMBL/GenBank/DDBJ databases">
        <authorList>
            <person name="Varghese N."/>
            <person name="Submissions S."/>
        </authorList>
    </citation>
    <scope>NUCLEOTIDE SEQUENCE [LARGE SCALE GENOMIC DNA]</scope>
    <source>
        <strain evidence="4">ATCC 700689</strain>
    </source>
</reference>
<dbReference type="Gene3D" id="3.60.15.10">
    <property type="entry name" value="Ribonuclease Z/Hydroxyacylglutathione hydrolase-like"/>
    <property type="match status" value="1"/>
</dbReference>
<dbReference type="Proteomes" id="UP000182894">
    <property type="component" value="Unassembled WGS sequence"/>
</dbReference>
<dbReference type="InterPro" id="IPR050855">
    <property type="entry name" value="NDM-1-like"/>
</dbReference>
<evidence type="ECO:0000259" key="2">
    <source>
        <dbReference type="SMART" id="SM00849"/>
    </source>
</evidence>
<dbReference type="Pfam" id="PF00753">
    <property type="entry name" value="Lactamase_B"/>
    <property type="match status" value="1"/>
</dbReference>
<dbReference type="PANTHER" id="PTHR42951:SF4">
    <property type="entry name" value="ACYL-COENZYME A THIOESTERASE MBLAC2"/>
    <property type="match status" value="1"/>
</dbReference>
<dbReference type="SUPFAM" id="SSF56281">
    <property type="entry name" value="Metallo-hydrolase/oxidoreductase"/>
    <property type="match status" value="1"/>
</dbReference>
<evidence type="ECO:0000313" key="3">
    <source>
        <dbReference type="EMBL" id="SDI63560.1"/>
    </source>
</evidence>
<dbReference type="AlphaFoldDB" id="A0A1G8M863"/>
<dbReference type="SMART" id="SM00849">
    <property type="entry name" value="Lactamase_B"/>
    <property type="match status" value="1"/>
</dbReference>
<keyword evidence="4" id="KW-1185">Reference proteome</keyword>
<name>A0A1G8M863_9PSED</name>
<dbReference type="PANTHER" id="PTHR42951">
    <property type="entry name" value="METALLO-BETA-LACTAMASE DOMAIN-CONTAINING"/>
    <property type="match status" value="1"/>
</dbReference>
<accession>A0A1G8M863</accession>
<dbReference type="OrthoDB" id="9802991at2"/>
<feature type="domain" description="Metallo-beta-lactamase" evidence="2">
    <location>
        <begin position="32"/>
        <end position="234"/>
    </location>
</feature>
<dbReference type="RefSeq" id="WP_074756714.1">
    <property type="nucleotide sequence ID" value="NZ_FNCO01000015.1"/>
</dbReference>
<evidence type="ECO:0000313" key="4">
    <source>
        <dbReference type="Proteomes" id="UP000182894"/>
    </source>
</evidence>
<sequence>MLRKVADQWYSLEKIDDAITLITEPHVTPWLRCNIWHIRGRDQDVVVDTGMGICSLREAAKNLFGQRISAVASHVHLDHVGCHHEFDQCLVHSAEADGLRGSDGYFTLVEPDFDPNDFSLATLGGERLGPIISALPSPDYDLNSWKIQAAHVTRTLEEGDVVDLGNRHFEVLHLPGHSPGSIGLWEASTQTLFSGDAIYDGELLDNLVHSSVEDYVRTMRRLRALPARVVHGGHCKSFGRERLIELADGYLKKFD</sequence>
<dbReference type="EMBL" id="FNCO01000015">
    <property type="protein sequence ID" value="SDI63560.1"/>
    <property type="molecule type" value="Genomic_DNA"/>
</dbReference>
<protein>
    <submittedName>
        <fullName evidence="3">Glyoxylase, beta-lactamase superfamily II</fullName>
    </submittedName>
</protein>
<evidence type="ECO:0000256" key="1">
    <source>
        <dbReference type="ARBA" id="ARBA00005250"/>
    </source>
</evidence>
<comment type="similarity">
    <text evidence="1">Belongs to the metallo-beta-lactamase superfamily. Class-B beta-lactamase family.</text>
</comment>
<proteinExistence type="inferred from homology"/>